<sequence length="243" mass="27525">MSLVLILTTIITSAADSLNPVAITQQFVLQSLVKNPKHIWFFILATGVTNFTGGLMVYYGLVAIVSTLFTTVLLTHQQNLLILELIAGIMMLILACYVVLDQRIKCAIYKGQLQNEDNQEMKDQQIIAEKIKSVSPIALIVLGVLATITELATALPYFAFLAVLLNYKLTFLQVISILLLYNFIYSSPLMMLYFIYRKKQVLFDKLYKLIKKKVTKWASVIIPTLFIITGIVLLFHSIRMLLR</sequence>
<feature type="transmembrane region" description="Helical" evidence="1">
    <location>
        <begin position="217"/>
        <end position="238"/>
    </location>
</feature>
<keyword evidence="1" id="KW-1133">Transmembrane helix</keyword>
<dbReference type="EMBL" id="CP002582">
    <property type="protein sequence ID" value="ADZ83692.1"/>
    <property type="molecule type" value="Genomic_DNA"/>
</dbReference>
<dbReference type="KEGG" id="cle:Clole_1975"/>
<dbReference type="Pfam" id="PF11139">
    <property type="entry name" value="SfLAP"/>
    <property type="match status" value="1"/>
</dbReference>
<dbReference type="eggNOG" id="ENOG5032VK2">
    <property type="taxonomic scope" value="Bacteria"/>
</dbReference>
<reference evidence="2 3" key="1">
    <citation type="journal article" date="2011" name="J. Bacteriol.">
        <title>Complete genome sequence of the cellulose-degrading bacterium Cellulosilyticum lentocellum.</title>
        <authorList>
            <consortium name="US DOE Joint Genome Institute"/>
            <person name="Miller D.A."/>
            <person name="Suen G."/>
            <person name="Bruce D."/>
            <person name="Copeland A."/>
            <person name="Cheng J.F."/>
            <person name="Detter C."/>
            <person name="Goodwin L.A."/>
            <person name="Han C.S."/>
            <person name="Hauser L.J."/>
            <person name="Land M.L."/>
            <person name="Lapidus A."/>
            <person name="Lucas S."/>
            <person name="Meincke L."/>
            <person name="Pitluck S."/>
            <person name="Tapia R."/>
            <person name="Teshima H."/>
            <person name="Woyke T."/>
            <person name="Fox B.G."/>
            <person name="Angert E.R."/>
            <person name="Currie C.R."/>
        </authorList>
    </citation>
    <scope>NUCLEOTIDE SEQUENCE [LARGE SCALE GENOMIC DNA]</scope>
    <source>
        <strain evidence="3">ATCC 49066 / DSM 5427 / NCIMB 11756 / RHM5</strain>
    </source>
</reference>
<proteinExistence type="predicted"/>
<name>F2JPN2_CELLD</name>
<keyword evidence="1" id="KW-0472">Membrane</keyword>
<evidence type="ECO:0000313" key="3">
    <source>
        <dbReference type="Proteomes" id="UP000008467"/>
    </source>
</evidence>
<feature type="transmembrane region" description="Helical" evidence="1">
    <location>
        <begin position="137"/>
        <end position="165"/>
    </location>
</feature>
<evidence type="ECO:0000256" key="1">
    <source>
        <dbReference type="SAM" id="Phobius"/>
    </source>
</evidence>
<evidence type="ECO:0000313" key="2">
    <source>
        <dbReference type="EMBL" id="ADZ83692.1"/>
    </source>
</evidence>
<dbReference type="Proteomes" id="UP000008467">
    <property type="component" value="Chromosome"/>
</dbReference>
<keyword evidence="3" id="KW-1185">Reference proteome</keyword>
<organism evidence="2 3">
    <name type="scientific">Cellulosilyticum lentocellum (strain ATCC 49066 / DSM 5427 / NCIMB 11756 / RHM5)</name>
    <name type="common">Clostridium lentocellum</name>
    <dbReference type="NCBI Taxonomy" id="642492"/>
    <lineage>
        <taxon>Bacteria</taxon>
        <taxon>Bacillati</taxon>
        <taxon>Bacillota</taxon>
        <taxon>Clostridia</taxon>
        <taxon>Lachnospirales</taxon>
        <taxon>Cellulosilyticaceae</taxon>
        <taxon>Cellulosilyticum</taxon>
    </lineage>
</organism>
<accession>F2JPN2</accession>
<feature type="transmembrane region" description="Helical" evidence="1">
    <location>
        <begin position="39"/>
        <end position="61"/>
    </location>
</feature>
<protein>
    <submittedName>
        <fullName evidence="2">Uncharacterized protein</fullName>
    </submittedName>
</protein>
<dbReference type="InterPro" id="IPR021315">
    <property type="entry name" value="Gap/Sap"/>
</dbReference>
<dbReference type="AlphaFoldDB" id="F2JPN2"/>
<dbReference type="HOGENOM" id="CLU_1188225_0_0_9"/>
<keyword evidence="1" id="KW-0812">Transmembrane</keyword>
<dbReference type="STRING" id="642492.Clole_1975"/>
<feature type="transmembrane region" description="Helical" evidence="1">
    <location>
        <begin position="171"/>
        <end position="196"/>
    </location>
</feature>
<feature type="transmembrane region" description="Helical" evidence="1">
    <location>
        <begin position="81"/>
        <end position="100"/>
    </location>
</feature>
<dbReference type="RefSeq" id="WP_013656986.1">
    <property type="nucleotide sequence ID" value="NC_015275.1"/>
</dbReference>
<gene>
    <name evidence="2" type="ordered locus">Clole_1975</name>
</gene>